<dbReference type="PROSITE" id="PS50076">
    <property type="entry name" value="DNAJ_2"/>
    <property type="match status" value="1"/>
</dbReference>
<dbReference type="InterPro" id="IPR002939">
    <property type="entry name" value="DnaJ_C"/>
</dbReference>
<dbReference type="InterPro" id="IPR036869">
    <property type="entry name" value="J_dom_sf"/>
</dbReference>
<evidence type="ECO:0000256" key="5">
    <source>
        <dbReference type="ARBA" id="ARBA00061004"/>
    </source>
</evidence>
<dbReference type="SUPFAM" id="SSF46565">
    <property type="entry name" value="Chaperone J-domain"/>
    <property type="match status" value="1"/>
</dbReference>
<evidence type="ECO:0000259" key="6">
    <source>
        <dbReference type="PROSITE" id="PS50076"/>
    </source>
</evidence>
<evidence type="ECO:0000313" key="8">
    <source>
        <dbReference type="Proteomes" id="UP000286287"/>
    </source>
</evidence>
<sequence length="319" mass="33691">MAYKDYYDVLGVSRGASDADIKSAYRKLAKTYHPDKNQGDEKAADKFKEIGEAYAVLNDPEKRKVYDQFGHTGQVPPGYDTGGFQGGDFGGFDGSQFSDFFQDLFGRATQGGAGRRGGVSTNFGGMPGTGGAGFPGGAQVNLEDLLGGLGGAGQSRRFVQNVEGELQVTLSEAYHGSDEVINVDGKRLSLRVPAGTRDGARLRLAGQGPGGGDVLLTIRVLEDASFELEGDDLTTVVDVPAPVAALGGDVKVRTLAGTTGNLSIPAGSSGGRKMRLRGQGWPRKGGGHGDLYVRLNLTVPKTLSDREKELYQQLRDLQS</sequence>
<comment type="similarity">
    <text evidence="5">Belongs to the DnaJ family.</text>
</comment>
<dbReference type="SUPFAM" id="SSF49493">
    <property type="entry name" value="HSP40/DnaJ peptide-binding domain"/>
    <property type="match status" value="2"/>
</dbReference>
<dbReference type="PANTHER" id="PTHR43096:SF52">
    <property type="entry name" value="DNAJ HOMOLOG 1, MITOCHONDRIAL-RELATED"/>
    <property type="match status" value="1"/>
</dbReference>
<evidence type="ECO:0000256" key="4">
    <source>
        <dbReference type="ARBA" id="ARBA00023186"/>
    </source>
</evidence>
<name>A0A418V8U2_9DEIO</name>
<dbReference type="CDD" id="cd06257">
    <property type="entry name" value="DnaJ"/>
    <property type="match status" value="1"/>
</dbReference>
<reference evidence="7 8" key="1">
    <citation type="submission" date="2018-09" db="EMBL/GenBank/DDBJ databases">
        <authorList>
            <person name="Zhu H."/>
        </authorList>
    </citation>
    <scope>NUCLEOTIDE SEQUENCE [LARGE SCALE GENOMIC DNA]</scope>
    <source>
        <strain evidence="7 8">K2S05-167</strain>
    </source>
</reference>
<accession>A0A418V8U2</accession>
<dbReference type="InterPro" id="IPR018253">
    <property type="entry name" value="DnaJ_domain_CS"/>
</dbReference>
<dbReference type="OrthoDB" id="9779889at2"/>
<feature type="domain" description="J" evidence="6">
    <location>
        <begin position="5"/>
        <end position="70"/>
    </location>
</feature>
<keyword evidence="2" id="KW-0235">DNA replication</keyword>
<dbReference type="RefSeq" id="WP_119764667.1">
    <property type="nucleotide sequence ID" value="NZ_QYUJ01000014.1"/>
</dbReference>
<dbReference type="AlphaFoldDB" id="A0A418V8U2"/>
<gene>
    <name evidence="7" type="ORF">D3875_13945</name>
</gene>
<dbReference type="Proteomes" id="UP000286287">
    <property type="component" value="Unassembled WGS sequence"/>
</dbReference>
<keyword evidence="4" id="KW-0143">Chaperone</keyword>
<dbReference type="GO" id="GO:0006260">
    <property type="term" value="P:DNA replication"/>
    <property type="evidence" value="ECO:0007669"/>
    <property type="project" value="UniProtKB-KW"/>
</dbReference>
<dbReference type="Gene3D" id="2.60.260.20">
    <property type="entry name" value="Urease metallochaperone UreE, N-terminal domain"/>
    <property type="match status" value="2"/>
</dbReference>
<comment type="caution">
    <text evidence="7">The sequence shown here is derived from an EMBL/GenBank/DDBJ whole genome shotgun (WGS) entry which is preliminary data.</text>
</comment>
<dbReference type="PROSITE" id="PS00636">
    <property type="entry name" value="DNAJ_1"/>
    <property type="match status" value="1"/>
</dbReference>
<dbReference type="GO" id="GO:0042026">
    <property type="term" value="P:protein refolding"/>
    <property type="evidence" value="ECO:0007669"/>
    <property type="project" value="TreeGrafter"/>
</dbReference>
<comment type="subcellular location">
    <subcellularLocation>
        <location evidence="1">Cytoplasm</location>
    </subcellularLocation>
</comment>
<dbReference type="GO" id="GO:0051082">
    <property type="term" value="F:unfolded protein binding"/>
    <property type="evidence" value="ECO:0007669"/>
    <property type="project" value="InterPro"/>
</dbReference>
<dbReference type="GO" id="GO:0005737">
    <property type="term" value="C:cytoplasm"/>
    <property type="evidence" value="ECO:0007669"/>
    <property type="project" value="UniProtKB-SubCell"/>
</dbReference>
<evidence type="ECO:0000256" key="3">
    <source>
        <dbReference type="ARBA" id="ARBA00023016"/>
    </source>
</evidence>
<dbReference type="SMART" id="SM00271">
    <property type="entry name" value="DnaJ"/>
    <property type="match status" value="1"/>
</dbReference>
<dbReference type="PRINTS" id="PR00625">
    <property type="entry name" value="JDOMAIN"/>
</dbReference>
<dbReference type="Pfam" id="PF01556">
    <property type="entry name" value="DnaJ_C"/>
    <property type="match status" value="1"/>
</dbReference>
<dbReference type="EMBL" id="QYUJ01000014">
    <property type="protein sequence ID" value="RJF72487.1"/>
    <property type="molecule type" value="Genomic_DNA"/>
</dbReference>
<evidence type="ECO:0000313" key="7">
    <source>
        <dbReference type="EMBL" id="RJF72487.1"/>
    </source>
</evidence>
<dbReference type="Gene3D" id="1.10.287.110">
    <property type="entry name" value="DnaJ domain"/>
    <property type="match status" value="1"/>
</dbReference>
<dbReference type="FunFam" id="1.10.287.110:FF:000034">
    <property type="entry name" value="Chaperone protein DnaJ"/>
    <property type="match status" value="1"/>
</dbReference>
<dbReference type="InterPro" id="IPR001623">
    <property type="entry name" value="DnaJ_domain"/>
</dbReference>
<organism evidence="7 8">
    <name type="scientific">Deinococcus cavernae</name>
    <dbReference type="NCBI Taxonomy" id="2320857"/>
    <lineage>
        <taxon>Bacteria</taxon>
        <taxon>Thermotogati</taxon>
        <taxon>Deinococcota</taxon>
        <taxon>Deinococci</taxon>
        <taxon>Deinococcales</taxon>
        <taxon>Deinococcaceae</taxon>
        <taxon>Deinococcus</taxon>
    </lineage>
</organism>
<dbReference type="PANTHER" id="PTHR43096">
    <property type="entry name" value="DNAJ HOMOLOG 1, MITOCHONDRIAL-RELATED"/>
    <property type="match status" value="1"/>
</dbReference>
<dbReference type="InterPro" id="IPR008971">
    <property type="entry name" value="HSP40/DnaJ_pept-bd"/>
</dbReference>
<dbReference type="Pfam" id="PF00226">
    <property type="entry name" value="DnaJ"/>
    <property type="match status" value="1"/>
</dbReference>
<keyword evidence="8" id="KW-1185">Reference proteome</keyword>
<dbReference type="CDD" id="cd10747">
    <property type="entry name" value="DnaJ_C"/>
    <property type="match status" value="1"/>
</dbReference>
<dbReference type="FunFam" id="2.60.260.20:FF:000013">
    <property type="entry name" value="DnaJ subfamily B member 11"/>
    <property type="match status" value="1"/>
</dbReference>
<keyword evidence="3" id="KW-0346">Stress response</keyword>
<evidence type="ECO:0000256" key="2">
    <source>
        <dbReference type="ARBA" id="ARBA00022705"/>
    </source>
</evidence>
<protein>
    <submittedName>
        <fullName evidence="7">Molecular chaperone DnaJ</fullName>
    </submittedName>
</protein>
<proteinExistence type="inferred from homology"/>
<evidence type="ECO:0000256" key="1">
    <source>
        <dbReference type="ARBA" id="ARBA00004496"/>
    </source>
</evidence>